<name>A0AAV1CXJ7_OLDCO</name>
<dbReference type="Proteomes" id="UP001161247">
    <property type="component" value="Chromosome 3"/>
</dbReference>
<feature type="region of interest" description="Disordered" evidence="1">
    <location>
        <begin position="508"/>
        <end position="537"/>
    </location>
</feature>
<evidence type="ECO:0000313" key="2">
    <source>
        <dbReference type="EMBL" id="CAI9100081.1"/>
    </source>
</evidence>
<evidence type="ECO:0000256" key="1">
    <source>
        <dbReference type="SAM" id="MobiDB-lite"/>
    </source>
</evidence>
<accession>A0AAV1CXJ7</accession>
<dbReference type="EMBL" id="OX459120">
    <property type="protein sequence ID" value="CAI9100081.1"/>
    <property type="molecule type" value="Genomic_DNA"/>
</dbReference>
<reference evidence="2" key="1">
    <citation type="submission" date="2023-03" db="EMBL/GenBank/DDBJ databases">
        <authorList>
            <person name="Julca I."/>
        </authorList>
    </citation>
    <scope>NUCLEOTIDE SEQUENCE</scope>
</reference>
<gene>
    <name evidence="2" type="ORF">OLC1_LOCUS9991</name>
</gene>
<organism evidence="2 3">
    <name type="scientific">Oldenlandia corymbosa var. corymbosa</name>
    <dbReference type="NCBI Taxonomy" id="529605"/>
    <lineage>
        <taxon>Eukaryota</taxon>
        <taxon>Viridiplantae</taxon>
        <taxon>Streptophyta</taxon>
        <taxon>Embryophyta</taxon>
        <taxon>Tracheophyta</taxon>
        <taxon>Spermatophyta</taxon>
        <taxon>Magnoliopsida</taxon>
        <taxon>eudicotyledons</taxon>
        <taxon>Gunneridae</taxon>
        <taxon>Pentapetalae</taxon>
        <taxon>asterids</taxon>
        <taxon>lamiids</taxon>
        <taxon>Gentianales</taxon>
        <taxon>Rubiaceae</taxon>
        <taxon>Rubioideae</taxon>
        <taxon>Spermacoceae</taxon>
        <taxon>Hedyotis-Oldenlandia complex</taxon>
        <taxon>Oldenlandia</taxon>
    </lineage>
</organism>
<feature type="compositionally biased region" description="Basic residues" evidence="1">
    <location>
        <begin position="183"/>
        <end position="201"/>
    </location>
</feature>
<sequence length="582" mass="65146">MGSSTSPFSSLANLDSFFHQIITEASRFEPNMSHYSPNSYLKNNNSRFYQTDHHHISLSPSSSSSLTNKLKSLKDFPLAPPVLNSFDILPTMANNLSSSRTYGHKPHFPDQNNENPAIQADNNLLAQLENSRHYHHNSIHNQFATPNPIENINKISNSVQANRSLVSSFSSGEGSRRDDRVSRRTRSRAQCHNMYHPRQRLHYGGGSSSSSRNHQPQLNQCRCIEKTQMEGPILSSPSTCPIHESNRISNLSLVNPLAAQPPLPPVVQSTPPILQPRPPPPLPPAVQLIPPSPGAQVVHWKYGSIPAHQCFGELVRSPWNSGINEGLDWQRSQIHNAEWNASLTSITSSNSQILQIIPNQESETSHWQHFNLEPHSQGIGMAGNLESSSFLVQGQSIQSIPTITSPIISTARSVMLHDEIRIISTQEGKWENQDVGINQMTPFFEMERVEQPTKVLFQIDEELNPIIYQGPVQVDCHNKALQISPSMIPSSSFGIGLSNRQTTTSIRNSTSEVDAEKNKNEEEVGGSQGSTKLNERRTEMNLQIETNFERNDPFLGEDELFDLINWPDHQMMGNTDRFGFEI</sequence>
<dbReference type="AlphaFoldDB" id="A0AAV1CXJ7"/>
<evidence type="ECO:0000313" key="3">
    <source>
        <dbReference type="Proteomes" id="UP001161247"/>
    </source>
</evidence>
<feature type="compositionally biased region" description="Polar residues" evidence="1">
    <location>
        <begin position="208"/>
        <end position="217"/>
    </location>
</feature>
<keyword evidence="3" id="KW-1185">Reference proteome</keyword>
<feature type="region of interest" description="Disordered" evidence="1">
    <location>
        <begin position="166"/>
        <end position="217"/>
    </location>
</feature>
<proteinExistence type="predicted"/>
<protein>
    <submittedName>
        <fullName evidence="2">OLC1v1037006C1</fullName>
    </submittedName>
</protein>